<dbReference type="CDD" id="cd06261">
    <property type="entry name" value="TM_PBP2"/>
    <property type="match status" value="1"/>
</dbReference>
<evidence type="ECO:0000256" key="2">
    <source>
        <dbReference type="ARBA" id="ARBA00022448"/>
    </source>
</evidence>
<dbReference type="Proteomes" id="UP000304148">
    <property type="component" value="Chromosome"/>
</dbReference>
<feature type="transmembrane region" description="Helical" evidence="7">
    <location>
        <begin position="234"/>
        <end position="260"/>
    </location>
</feature>
<name>A0A383RCQ5_PAEAL</name>
<keyword evidence="4 7" id="KW-0812">Transmembrane</keyword>
<evidence type="ECO:0000259" key="8">
    <source>
        <dbReference type="PROSITE" id="PS50928"/>
    </source>
</evidence>
<dbReference type="PROSITE" id="PS50928">
    <property type="entry name" value="ABC_TM1"/>
    <property type="match status" value="1"/>
</dbReference>
<dbReference type="GO" id="GO:0005886">
    <property type="term" value="C:plasma membrane"/>
    <property type="evidence" value="ECO:0007669"/>
    <property type="project" value="UniProtKB-SubCell"/>
</dbReference>
<keyword evidence="6 7" id="KW-0472">Membrane</keyword>
<dbReference type="EMBL" id="LS992241">
    <property type="protein sequence ID" value="SYX84885.1"/>
    <property type="molecule type" value="Genomic_DNA"/>
</dbReference>
<proteinExistence type="inferred from homology"/>
<comment type="similarity">
    <text evidence="7">Belongs to the binding-protein-dependent transport system permease family.</text>
</comment>
<feature type="domain" description="ABC transmembrane type-1" evidence="8">
    <location>
        <begin position="114"/>
        <end position="303"/>
    </location>
</feature>
<evidence type="ECO:0000313" key="9">
    <source>
        <dbReference type="EMBL" id="SYX84885.1"/>
    </source>
</evidence>
<accession>A0A383RCQ5</accession>
<dbReference type="AlphaFoldDB" id="A0A383RCQ5"/>
<dbReference type="InterPro" id="IPR000515">
    <property type="entry name" value="MetI-like"/>
</dbReference>
<dbReference type="PANTHER" id="PTHR43386:SF22">
    <property type="entry name" value="OLIGOPEPTIDE TRANSPORT SYSTEM PERMEASE PROTEIN OPPC"/>
    <property type="match status" value="1"/>
</dbReference>
<protein>
    <submittedName>
        <fullName evidence="9">Oligopeptide ABC transporter (Permease)</fullName>
    </submittedName>
</protein>
<feature type="transmembrane region" description="Helical" evidence="7">
    <location>
        <begin position="116"/>
        <end position="144"/>
    </location>
</feature>
<evidence type="ECO:0000256" key="7">
    <source>
        <dbReference type="RuleBase" id="RU363032"/>
    </source>
</evidence>
<dbReference type="SUPFAM" id="SSF161098">
    <property type="entry name" value="MetI-like"/>
    <property type="match status" value="1"/>
</dbReference>
<comment type="subcellular location">
    <subcellularLocation>
        <location evidence="1 7">Cell membrane</location>
        <topology evidence="1 7">Multi-pass membrane protein</topology>
    </subcellularLocation>
</comment>
<gene>
    <name evidence="9" type="primary">oppC</name>
    <name evidence="9" type="ORF">PBLR_13307</name>
</gene>
<dbReference type="InterPro" id="IPR035906">
    <property type="entry name" value="MetI-like_sf"/>
</dbReference>
<evidence type="ECO:0000256" key="1">
    <source>
        <dbReference type="ARBA" id="ARBA00004651"/>
    </source>
</evidence>
<dbReference type="GO" id="GO:0055085">
    <property type="term" value="P:transmembrane transport"/>
    <property type="evidence" value="ECO:0007669"/>
    <property type="project" value="InterPro"/>
</dbReference>
<feature type="transmembrane region" description="Helical" evidence="7">
    <location>
        <begin position="179"/>
        <end position="196"/>
    </location>
</feature>
<dbReference type="Pfam" id="PF12911">
    <property type="entry name" value="OppC_N"/>
    <property type="match status" value="1"/>
</dbReference>
<keyword evidence="2 7" id="KW-0813">Transport</keyword>
<dbReference type="InterPro" id="IPR050366">
    <property type="entry name" value="BP-dependent_transpt_permease"/>
</dbReference>
<dbReference type="RefSeq" id="WP_044355012.1">
    <property type="nucleotide sequence ID" value="NZ_LS992241.1"/>
</dbReference>
<sequence>MITYNKQNPLQQPPIKPEQFKKANIDEHAAEAIERESISAWRDSWLRLRSNWAAMTGLVILVLLIIMAIIGPMLTSYDYETNYLDKTNLPPSSEHWFGTDDLGRDMFARTWMGARISLIVGFSAALINLIVGVIYGGIMGYVGGKLDDIMNKASEIIFTLPDLLVAILLVVVLEPSLGVIILALCFTGWINMAWIVRGQMMQLKNQEFVLASRSLGASGARILFRHLIPNSLGPIIVTLTLAIPVSIFGEAVLSFLGLGVQSPAASWGTMISDALKAMTVYPWRIAFPAFFISLTMLAFNMFGDGLRDALDPKMKK</sequence>
<dbReference type="InterPro" id="IPR025966">
    <property type="entry name" value="OppC_N"/>
</dbReference>
<evidence type="ECO:0000256" key="6">
    <source>
        <dbReference type="ARBA" id="ARBA00023136"/>
    </source>
</evidence>
<feature type="transmembrane region" description="Helical" evidence="7">
    <location>
        <begin position="52"/>
        <end position="74"/>
    </location>
</feature>
<organism evidence="9 10">
    <name type="scientific">Paenibacillus alvei</name>
    <name type="common">Bacillus alvei</name>
    <dbReference type="NCBI Taxonomy" id="44250"/>
    <lineage>
        <taxon>Bacteria</taxon>
        <taxon>Bacillati</taxon>
        <taxon>Bacillota</taxon>
        <taxon>Bacilli</taxon>
        <taxon>Bacillales</taxon>
        <taxon>Paenibacillaceae</taxon>
        <taxon>Paenibacillus</taxon>
    </lineage>
</organism>
<feature type="transmembrane region" description="Helical" evidence="7">
    <location>
        <begin position="281"/>
        <end position="302"/>
    </location>
</feature>
<evidence type="ECO:0000256" key="4">
    <source>
        <dbReference type="ARBA" id="ARBA00022692"/>
    </source>
</evidence>
<evidence type="ECO:0000256" key="3">
    <source>
        <dbReference type="ARBA" id="ARBA00022475"/>
    </source>
</evidence>
<dbReference type="PANTHER" id="PTHR43386">
    <property type="entry name" value="OLIGOPEPTIDE TRANSPORT SYSTEM PERMEASE PROTEIN APPC"/>
    <property type="match status" value="1"/>
</dbReference>
<dbReference type="Gene3D" id="1.10.3720.10">
    <property type="entry name" value="MetI-like"/>
    <property type="match status" value="1"/>
</dbReference>
<evidence type="ECO:0000256" key="5">
    <source>
        <dbReference type="ARBA" id="ARBA00022989"/>
    </source>
</evidence>
<keyword evidence="5 7" id="KW-1133">Transmembrane helix</keyword>
<evidence type="ECO:0000313" key="10">
    <source>
        <dbReference type="Proteomes" id="UP000304148"/>
    </source>
</evidence>
<dbReference type="Pfam" id="PF00528">
    <property type="entry name" value="BPD_transp_1"/>
    <property type="match status" value="1"/>
</dbReference>
<feature type="transmembrane region" description="Helical" evidence="7">
    <location>
        <begin position="156"/>
        <end position="173"/>
    </location>
</feature>
<reference evidence="10" key="1">
    <citation type="submission" date="2018-08" db="EMBL/GenBank/DDBJ databases">
        <authorList>
            <person name="Chevrot R."/>
        </authorList>
    </citation>
    <scope>NUCLEOTIDE SEQUENCE [LARGE SCALE GENOMIC DNA]</scope>
</reference>
<keyword evidence="3" id="KW-1003">Cell membrane</keyword>